<reference evidence="2 3" key="1">
    <citation type="submission" date="2024-04" db="EMBL/GenBank/DDBJ databases">
        <title>Tritrichomonas musculus Genome.</title>
        <authorList>
            <person name="Alves-Ferreira E."/>
            <person name="Grigg M."/>
            <person name="Lorenzi H."/>
            <person name="Galac M."/>
        </authorList>
    </citation>
    <scope>NUCLEOTIDE SEQUENCE [LARGE SCALE GENOMIC DNA]</scope>
    <source>
        <strain evidence="2 3">EAF2021</strain>
    </source>
</reference>
<dbReference type="EMBL" id="JAPFFF010000003">
    <property type="protein sequence ID" value="KAK8893558.1"/>
    <property type="molecule type" value="Genomic_DNA"/>
</dbReference>
<gene>
    <name evidence="2" type="ORF">M9Y10_021981</name>
</gene>
<protein>
    <submittedName>
        <fullName evidence="2">Uncharacterized protein</fullName>
    </submittedName>
</protein>
<name>A0ABR2KQY6_9EUKA</name>
<evidence type="ECO:0000313" key="3">
    <source>
        <dbReference type="Proteomes" id="UP001470230"/>
    </source>
</evidence>
<dbReference type="InterPro" id="IPR011050">
    <property type="entry name" value="Pectin_lyase_fold/virulence"/>
</dbReference>
<keyword evidence="1" id="KW-0732">Signal</keyword>
<feature type="signal peptide" evidence="1">
    <location>
        <begin position="1"/>
        <end position="19"/>
    </location>
</feature>
<proteinExistence type="predicted"/>
<evidence type="ECO:0000313" key="2">
    <source>
        <dbReference type="EMBL" id="KAK8893558.1"/>
    </source>
</evidence>
<comment type="caution">
    <text evidence="2">The sequence shown here is derived from an EMBL/GenBank/DDBJ whole genome shotgun (WGS) entry which is preliminary data.</text>
</comment>
<dbReference type="Proteomes" id="UP001470230">
    <property type="component" value="Unassembled WGS sequence"/>
</dbReference>
<evidence type="ECO:0000256" key="1">
    <source>
        <dbReference type="SAM" id="SignalP"/>
    </source>
</evidence>
<organism evidence="2 3">
    <name type="scientific">Tritrichomonas musculus</name>
    <dbReference type="NCBI Taxonomy" id="1915356"/>
    <lineage>
        <taxon>Eukaryota</taxon>
        <taxon>Metamonada</taxon>
        <taxon>Parabasalia</taxon>
        <taxon>Tritrichomonadida</taxon>
        <taxon>Tritrichomonadidae</taxon>
        <taxon>Tritrichomonas</taxon>
    </lineage>
</organism>
<sequence length="230" mass="26154">MAKLKLLIALFINANLAKAVQSILIKQKQSLKILFFFENYAKNSGAISIRDSTNAEIFNTQFAKNNAKRFGAMHVDGNNINNTEDIQKTNFTKNKAKIWIGGVQLQHNEGKLLECFFDGNFAPEYGALWDFGHLPGKRSIKFNVFLNNTSKRIGSWLSVYHNNYNGEILDSVFIRNRNENKFLGGSIYLLLDSDIIFVKKCKFNQAEKESILVYFADTSKAILSDNQFDS</sequence>
<feature type="chain" id="PRO_5046734173" evidence="1">
    <location>
        <begin position="20"/>
        <end position="230"/>
    </location>
</feature>
<dbReference type="SUPFAM" id="SSF51126">
    <property type="entry name" value="Pectin lyase-like"/>
    <property type="match status" value="1"/>
</dbReference>
<keyword evidence="3" id="KW-1185">Reference proteome</keyword>
<accession>A0ABR2KQY6</accession>